<sequence length="103" mass="11454">AQLETNNSDLRVTPNQRSSSTSRLRQSCHENPFLNMLGWLSKATLYNLLEQTAGLIKMRGNKNNTKNNNRNNNSTNNTSTNNTSTNNNSNNSLLLAIASSLRD</sequence>
<evidence type="ECO:0000313" key="2">
    <source>
        <dbReference type="EMBL" id="CAE8621101.1"/>
    </source>
</evidence>
<dbReference type="Proteomes" id="UP000626109">
    <property type="component" value="Unassembled WGS sequence"/>
</dbReference>
<reference evidence="2" key="1">
    <citation type="submission" date="2021-02" db="EMBL/GenBank/DDBJ databases">
        <authorList>
            <person name="Dougan E. K."/>
            <person name="Rhodes N."/>
            <person name="Thang M."/>
            <person name="Chan C."/>
        </authorList>
    </citation>
    <scope>NUCLEOTIDE SEQUENCE</scope>
</reference>
<feature type="compositionally biased region" description="Low complexity" evidence="1">
    <location>
        <begin position="61"/>
        <end position="92"/>
    </location>
</feature>
<proteinExistence type="predicted"/>
<evidence type="ECO:0000256" key="1">
    <source>
        <dbReference type="SAM" id="MobiDB-lite"/>
    </source>
</evidence>
<name>A0A813G2K8_POLGL</name>
<keyword evidence="4" id="KW-1185">Reference proteome</keyword>
<organism evidence="2 4">
    <name type="scientific">Polarella glacialis</name>
    <name type="common">Dinoflagellate</name>
    <dbReference type="NCBI Taxonomy" id="89957"/>
    <lineage>
        <taxon>Eukaryota</taxon>
        <taxon>Sar</taxon>
        <taxon>Alveolata</taxon>
        <taxon>Dinophyceae</taxon>
        <taxon>Suessiales</taxon>
        <taxon>Suessiaceae</taxon>
        <taxon>Polarella</taxon>
    </lineage>
</organism>
<dbReference type="EMBL" id="CAJNNV010027647">
    <property type="protein sequence ID" value="CAE8621101.1"/>
    <property type="molecule type" value="Genomic_DNA"/>
</dbReference>
<dbReference type="AlphaFoldDB" id="A0A813G2K8"/>
<feature type="compositionally biased region" description="Low complexity" evidence="1">
    <location>
        <begin position="16"/>
        <end position="25"/>
    </location>
</feature>
<gene>
    <name evidence="2" type="ORF">PGLA1383_LOCUS38630</name>
    <name evidence="3" type="ORF">PGLA2088_LOCUS47496</name>
</gene>
<comment type="caution">
    <text evidence="2">The sequence shown here is derived from an EMBL/GenBank/DDBJ whole genome shotgun (WGS) entry which is preliminary data.</text>
</comment>
<dbReference type="EMBL" id="CAJNNW010036479">
    <property type="protein sequence ID" value="CAE8734791.1"/>
    <property type="molecule type" value="Genomic_DNA"/>
</dbReference>
<feature type="non-terminal residue" evidence="2">
    <location>
        <position position="1"/>
    </location>
</feature>
<feature type="compositionally biased region" description="Polar residues" evidence="1">
    <location>
        <begin position="1"/>
        <end position="15"/>
    </location>
</feature>
<evidence type="ECO:0000313" key="4">
    <source>
        <dbReference type="Proteomes" id="UP000654075"/>
    </source>
</evidence>
<dbReference type="Proteomes" id="UP000654075">
    <property type="component" value="Unassembled WGS sequence"/>
</dbReference>
<evidence type="ECO:0000313" key="3">
    <source>
        <dbReference type="EMBL" id="CAE8734791.1"/>
    </source>
</evidence>
<accession>A0A813G2K8</accession>
<feature type="region of interest" description="Disordered" evidence="1">
    <location>
        <begin position="1"/>
        <end position="25"/>
    </location>
</feature>
<protein>
    <submittedName>
        <fullName evidence="2">Uncharacterized protein</fullName>
    </submittedName>
</protein>
<feature type="region of interest" description="Disordered" evidence="1">
    <location>
        <begin position="57"/>
        <end position="103"/>
    </location>
</feature>